<proteinExistence type="predicted"/>
<dbReference type="PANTHER" id="PTHR15228:SF25">
    <property type="entry name" value="F-BAR DOMAIN-CONTAINING PROTEIN"/>
    <property type="match status" value="1"/>
</dbReference>
<dbReference type="InterPro" id="IPR035892">
    <property type="entry name" value="C2_domain_sf"/>
</dbReference>
<dbReference type="Pfam" id="PF00620">
    <property type="entry name" value="RhoGAP"/>
    <property type="match status" value="1"/>
</dbReference>
<dbReference type="Gene3D" id="1.10.555.10">
    <property type="entry name" value="Rho GTPase activation protein"/>
    <property type="match status" value="1"/>
</dbReference>
<dbReference type="Gene3D" id="2.60.40.150">
    <property type="entry name" value="C2 domain"/>
    <property type="match status" value="1"/>
</dbReference>
<evidence type="ECO:0000256" key="1">
    <source>
        <dbReference type="ARBA" id="ARBA00022468"/>
    </source>
</evidence>
<feature type="compositionally biased region" description="Basic and acidic residues" evidence="2">
    <location>
        <begin position="473"/>
        <end position="490"/>
    </location>
</feature>
<reference evidence="5" key="1">
    <citation type="journal article" date="2020" name="J. Eukaryot. Microbiol.">
        <title>De novo Sequencing, Assembly and Annotation of the Transcriptome for the Free-Living Testate Amoeba Arcella intermedia.</title>
        <authorList>
            <person name="Ribeiro G.M."/>
            <person name="Porfirio-Sousa A.L."/>
            <person name="Maurer-Alcala X.X."/>
            <person name="Katz L.A."/>
            <person name="Lahr D.J.G."/>
        </authorList>
    </citation>
    <scope>NUCLEOTIDE SEQUENCE</scope>
</reference>
<dbReference type="GO" id="GO:0007165">
    <property type="term" value="P:signal transduction"/>
    <property type="evidence" value="ECO:0007669"/>
    <property type="project" value="InterPro"/>
</dbReference>
<evidence type="ECO:0000259" key="4">
    <source>
        <dbReference type="PROSITE" id="PS50238"/>
    </source>
</evidence>
<dbReference type="EMBL" id="GIBP01001069">
    <property type="protein sequence ID" value="NDV30038.1"/>
    <property type="molecule type" value="Transcribed_RNA"/>
</dbReference>
<dbReference type="CDD" id="cd00159">
    <property type="entry name" value="RhoGAP"/>
    <property type="match status" value="1"/>
</dbReference>
<protein>
    <recommendedName>
        <fullName evidence="6">Rho-GAP domain-containing protein</fullName>
    </recommendedName>
</protein>
<feature type="domain" description="C2" evidence="3">
    <location>
        <begin position="7"/>
        <end position="127"/>
    </location>
</feature>
<dbReference type="InterPro" id="IPR051025">
    <property type="entry name" value="RhoGAP"/>
</dbReference>
<evidence type="ECO:0008006" key="6">
    <source>
        <dbReference type="Google" id="ProtNLM"/>
    </source>
</evidence>
<feature type="region of interest" description="Disordered" evidence="2">
    <location>
        <begin position="377"/>
        <end position="607"/>
    </location>
</feature>
<dbReference type="SMART" id="SM00324">
    <property type="entry name" value="RhoGAP"/>
    <property type="match status" value="1"/>
</dbReference>
<feature type="compositionally biased region" description="Basic and acidic residues" evidence="2">
    <location>
        <begin position="429"/>
        <end position="444"/>
    </location>
</feature>
<evidence type="ECO:0000256" key="2">
    <source>
        <dbReference type="SAM" id="MobiDB-lite"/>
    </source>
</evidence>
<dbReference type="AlphaFoldDB" id="A0A6B2KZK3"/>
<dbReference type="SMART" id="SM00239">
    <property type="entry name" value="C2"/>
    <property type="match status" value="1"/>
</dbReference>
<feature type="compositionally biased region" description="Polar residues" evidence="2">
    <location>
        <begin position="502"/>
        <end position="516"/>
    </location>
</feature>
<evidence type="ECO:0000313" key="5">
    <source>
        <dbReference type="EMBL" id="NDV30038.1"/>
    </source>
</evidence>
<dbReference type="InterPro" id="IPR008936">
    <property type="entry name" value="Rho_GTPase_activation_prot"/>
</dbReference>
<dbReference type="Pfam" id="PF00168">
    <property type="entry name" value="C2"/>
    <property type="match status" value="1"/>
</dbReference>
<name>A0A6B2KZK3_9EUKA</name>
<dbReference type="PROSITE" id="PS50238">
    <property type="entry name" value="RHOGAP"/>
    <property type="match status" value="1"/>
</dbReference>
<dbReference type="PANTHER" id="PTHR15228">
    <property type="entry name" value="SPERMATHECAL PHYSIOLOGY VARIANT"/>
    <property type="match status" value="1"/>
</dbReference>
<organism evidence="5">
    <name type="scientific">Arcella intermedia</name>
    <dbReference type="NCBI Taxonomy" id="1963864"/>
    <lineage>
        <taxon>Eukaryota</taxon>
        <taxon>Amoebozoa</taxon>
        <taxon>Tubulinea</taxon>
        <taxon>Elardia</taxon>
        <taxon>Arcellinida</taxon>
        <taxon>Sphaerothecina</taxon>
        <taxon>Arcellidae</taxon>
        <taxon>Arcella</taxon>
    </lineage>
</organism>
<evidence type="ECO:0000259" key="3">
    <source>
        <dbReference type="PROSITE" id="PS50004"/>
    </source>
</evidence>
<dbReference type="SUPFAM" id="SSF49562">
    <property type="entry name" value="C2 domain (Calcium/lipid-binding domain, CaLB)"/>
    <property type="match status" value="1"/>
</dbReference>
<feature type="compositionally biased region" description="Acidic residues" evidence="2">
    <location>
        <begin position="527"/>
        <end position="536"/>
    </location>
</feature>
<keyword evidence="1" id="KW-0343">GTPase activation</keyword>
<accession>A0A6B2KZK3</accession>
<dbReference type="GO" id="GO:0005096">
    <property type="term" value="F:GTPase activator activity"/>
    <property type="evidence" value="ECO:0007669"/>
    <property type="project" value="UniProtKB-KW"/>
</dbReference>
<dbReference type="SUPFAM" id="SSF48350">
    <property type="entry name" value="GTPase activation domain, GAP"/>
    <property type="match status" value="1"/>
</dbReference>
<feature type="domain" description="Rho-GAP" evidence="4">
    <location>
        <begin position="166"/>
        <end position="356"/>
    </location>
</feature>
<dbReference type="InterPro" id="IPR000008">
    <property type="entry name" value="C2_dom"/>
</dbReference>
<feature type="compositionally biased region" description="Polar residues" evidence="2">
    <location>
        <begin position="413"/>
        <end position="428"/>
    </location>
</feature>
<dbReference type="InterPro" id="IPR000198">
    <property type="entry name" value="RhoGAP_dom"/>
</dbReference>
<dbReference type="PROSITE" id="PS50004">
    <property type="entry name" value="C2"/>
    <property type="match status" value="1"/>
</dbReference>
<sequence length="644" mass="72733">MQPINWAKPELVIGKKKPFHFTGKMILTIHKMSCENLYPCDSNNKSDPFIIMYLADEKIQKTAVIKETIFPVFEHLEWVVEVGPTDSIKFEVYDWDRIGKSTFEGQIVFPNVTYLCEYPMQRKQQAFVLTATDPSNSKKASRIRGTITIEVSLEPKIETTPRHFKRPLKESLLQAEKDKILHVTQLCIYSIMKEHLQAEGIFRLPGSAPEVKALRDKVDNGEKVDLSSTFVHNVGSLFKSYFMELPTALLPEDLYDQFKKCYQEQEIDKKIEVTKALFSQIPECNRRVFIDLVNLLSSISKYSEINFMAPKNLAICFAPTVIIPKQLANDAQTALIESPSVTSHLAFIVENLDDIFPVVPDPFASLPAPKLEIPAEVVPEVPEQTEKVEKTPPPSINIEDSGSQLEDNLGSRKGSTSTPVELSQIRSSPSKEDLSIDEATEKIHSNRPSSEEDLLYQVRGKKSKSLGKPKGLIKKEVPLSARNEEGKEEGNLYSSPDKVMMKTTSMKRIPRKSTSGIKPFGKKKEDDVIETLEEEQSATAPALLHASSMSVIPTIPPPPPPPPKKRSNRFAPAPRSTSHTNFKPRLTADAGKVKRKKTMGKKDKKDRIDIQDAMEQLDKIMERLDEKDLKNFKEFMIQLAREED</sequence>